<protein>
    <submittedName>
        <fullName evidence="2">Udp-glucosyl transferase family protein</fullName>
    </submittedName>
</protein>
<dbReference type="AlphaFoldDB" id="A0A1B7YEK5"/>
<keyword evidence="3" id="KW-1185">Reference proteome</keyword>
<gene>
    <name evidence="2" type="ORF">CH63R_06052</name>
</gene>
<keyword evidence="2" id="KW-0808">Transferase</keyword>
<dbReference type="KEGG" id="chig:CH63R_06052"/>
<evidence type="ECO:0000313" key="3">
    <source>
        <dbReference type="Proteomes" id="UP000092177"/>
    </source>
</evidence>
<name>A0A1B7YEK5_COLHI</name>
<dbReference type="VEuPathDB" id="FungiDB:CH63R_06052"/>
<dbReference type="GeneID" id="28865134"/>
<evidence type="ECO:0000256" key="1">
    <source>
        <dbReference type="SAM" id="MobiDB-lite"/>
    </source>
</evidence>
<comment type="caution">
    <text evidence="2">The sequence shown here is derived from an EMBL/GenBank/DDBJ whole genome shotgun (WGS) entry which is preliminary data.</text>
</comment>
<dbReference type="EMBL" id="LTAN01000004">
    <property type="protein sequence ID" value="OBR10360.1"/>
    <property type="molecule type" value="Genomic_DNA"/>
</dbReference>
<evidence type="ECO:0000313" key="2">
    <source>
        <dbReference type="EMBL" id="OBR10360.1"/>
    </source>
</evidence>
<sequence length="132" mass="14737">MNTNADKLLPITSSATSHQGGQVATGNGKRYITRVHSFGPALPDEDAEERYILMMQLRSSDDVGSIMESKLHMFIADFFVEDMMIEIDVPTVFKLPQVPYLMAPKSYTPSQPGFRVDLTPTSEKASMVEHRV</sequence>
<accession>A0A1B7YEK5</accession>
<proteinExistence type="predicted"/>
<dbReference type="RefSeq" id="XP_018158877.1">
    <property type="nucleotide sequence ID" value="XM_018301027.1"/>
</dbReference>
<organism evidence="2 3">
    <name type="scientific">Colletotrichum higginsianum (strain IMI 349063)</name>
    <name type="common">Crucifer anthracnose fungus</name>
    <dbReference type="NCBI Taxonomy" id="759273"/>
    <lineage>
        <taxon>Eukaryota</taxon>
        <taxon>Fungi</taxon>
        <taxon>Dikarya</taxon>
        <taxon>Ascomycota</taxon>
        <taxon>Pezizomycotina</taxon>
        <taxon>Sordariomycetes</taxon>
        <taxon>Hypocreomycetidae</taxon>
        <taxon>Glomerellales</taxon>
        <taxon>Glomerellaceae</taxon>
        <taxon>Colletotrichum</taxon>
        <taxon>Colletotrichum destructivum species complex</taxon>
    </lineage>
</organism>
<dbReference type="GO" id="GO:0016740">
    <property type="term" value="F:transferase activity"/>
    <property type="evidence" value="ECO:0007669"/>
    <property type="project" value="UniProtKB-KW"/>
</dbReference>
<reference evidence="3" key="1">
    <citation type="journal article" date="2017" name="BMC Genomics">
        <title>Gapless genome assembly of Colletotrichum higginsianum reveals chromosome structure and association of transposable elements with secondary metabolite gene clusters.</title>
        <authorList>
            <person name="Dallery J.-F."/>
            <person name="Lapalu N."/>
            <person name="Zampounis A."/>
            <person name="Pigne S."/>
            <person name="Luyten I."/>
            <person name="Amselem J."/>
            <person name="Wittenberg A.H.J."/>
            <person name="Zhou S."/>
            <person name="de Queiroz M.V."/>
            <person name="Robin G.P."/>
            <person name="Auger A."/>
            <person name="Hainaut M."/>
            <person name="Henrissat B."/>
            <person name="Kim K.-T."/>
            <person name="Lee Y.-H."/>
            <person name="Lespinet O."/>
            <person name="Schwartz D.C."/>
            <person name="Thon M.R."/>
            <person name="O'Connell R.J."/>
        </authorList>
    </citation>
    <scope>NUCLEOTIDE SEQUENCE [LARGE SCALE GENOMIC DNA]</scope>
    <source>
        <strain evidence="3">IMI 349063</strain>
    </source>
</reference>
<feature type="region of interest" description="Disordered" evidence="1">
    <location>
        <begin position="1"/>
        <end position="25"/>
    </location>
</feature>
<dbReference type="Proteomes" id="UP000092177">
    <property type="component" value="Chromosome 4"/>
</dbReference>